<dbReference type="PROSITE" id="PS00973">
    <property type="entry name" value="USP_2"/>
    <property type="match status" value="1"/>
</dbReference>
<dbReference type="PROSITE" id="PS00972">
    <property type="entry name" value="USP_1"/>
    <property type="match status" value="1"/>
</dbReference>
<evidence type="ECO:0000313" key="4">
    <source>
        <dbReference type="Proteomes" id="UP000224006"/>
    </source>
</evidence>
<feature type="compositionally biased region" description="Low complexity" evidence="1">
    <location>
        <begin position="52"/>
        <end position="84"/>
    </location>
</feature>
<feature type="compositionally biased region" description="Low complexity" evidence="1">
    <location>
        <begin position="302"/>
        <end position="316"/>
    </location>
</feature>
<feature type="compositionally biased region" description="Gly residues" evidence="1">
    <location>
        <begin position="275"/>
        <end position="290"/>
    </location>
</feature>
<comment type="caution">
    <text evidence="3">The sequence shown here is derived from an EMBL/GenBank/DDBJ whole genome shotgun (WGS) entry which is preliminary data.</text>
</comment>
<dbReference type="SUPFAM" id="SSF54001">
    <property type="entry name" value="Cysteine proteinases"/>
    <property type="match status" value="1"/>
</dbReference>
<feature type="compositionally biased region" description="Polar residues" evidence="1">
    <location>
        <begin position="263"/>
        <end position="274"/>
    </location>
</feature>
<feature type="compositionally biased region" description="Pro residues" evidence="1">
    <location>
        <begin position="33"/>
        <end position="51"/>
    </location>
</feature>
<keyword evidence="4" id="KW-1185">Reference proteome</keyword>
<evidence type="ECO:0000256" key="1">
    <source>
        <dbReference type="SAM" id="MobiDB-lite"/>
    </source>
</evidence>
<feature type="compositionally biased region" description="Basic and acidic residues" evidence="1">
    <location>
        <begin position="576"/>
        <end position="585"/>
    </location>
</feature>
<dbReference type="GeneID" id="40307120"/>
<feature type="compositionally biased region" description="Low complexity" evidence="1">
    <location>
        <begin position="11"/>
        <end position="23"/>
    </location>
</feature>
<dbReference type="PANTHER" id="PTHR24006:SF644">
    <property type="entry name" value="UBIQUITIN CARBOXYL-TERMINAL HYDROLASE 7"/>
    <property type="match status" value="1"/>
</dbReference>
<accession>A0A2A9M0J5</accession>
<dbReference type="GO" id="GO:0005829">
    <property type="term" value="C:cytosol"/>
    <property type="evidence" value="ECO:0007669"/>
    <property type="project" value="TreeGrafter"/>
</dbReference>
<feature type="region of interest" description="Disordered" evidence="1">
    <location>
        <begin position="1922"/>
        <end position="1960"/>
    </location>
</feature>
<dbReference type="STRING" id="94643.A0A2A9M0J5"/>
<evidence type="ECO:0000313" key="3">
    <source>
        <dbReference type="EMBL" id="PFH32118.1"/>
    </source>
</evidence>
<feature type="compositionally biased region" description="Low complexity" evidence="1">
    <location>
        <begin position="93"/>
        <end position="116"/>
    </location>
</feature>
<proteinExistence type="predicted"/>
<dbReference type="PANTHER" id="PTHR24006">
    <property type="entry name" value="UBIQUITIN CARBOXYL-TERMINAL HYDROLASE"/>
    <property type="match status" value="1"/>
</dbReference>
<dbReference type="VEuPathDB" id="ToxoDB:BESB_020590"/>
<feature type="domain" description="USP" evidence="2">
    <location>
        <begin position="632"/>
        <end position="1073"/>
    </location>
</feature>
<reference evidence="3 4" key="1">
    <citation type="submission" date="2017-09" db="EMBL/GenBank/DDBJ databases">
        <title>Genome sequencing of Besnoitia besnoiti strain Bb-Ger1.</title>
        <authorList>
            <person name="Schares G."/>
            <person name="Venepally P."/>
            <person name="Lorenzi H.A."/>
        </authorList>
    </citation>
    <scope>NUCLEOTIDE SEQUENCE [LARGE SCALE GENOMIC DNA]</scope>
    <source>
        <strain evidence="3 4">Bb-Ger1</strain>
    </source>
</reference>
<sequence>MSREKKEHDLNASSASSGSNFSSRDGRPETSPFRPPSSDFPPRAAPPPSSPSPSLSPSRSSSPRSNACSRSSSPCSVLSYSLSPGQREECLRNSDASTPSSPSSSFSSRASASLRPLGLGDSPPEGRLPPLRGASSPLSLSRQESAAARPVSPLSRGATLSLATLASLSPPPLCSTKATHAPLAPSLAAPDASWGLSRVSRAADSPRFAAAPPPSSRDAPRLAKMESEDEGSPLFKNDHQHAGGRTRLVLPSKGAAAAEDASPQLSLETTPTSQGGAGGPGEGADGGGSGRLTPSPPPPPASGGASSTDGSPAAAAEAPRRLNNGEELDGPLPNELEMVIPRFRSRFVEGSEQPQAAEGEEGEGSNLDTLTLYSEWKELPALRFRLMIHPLTRSHSRPGVQLAAPVPVVPAPGRALSGAQQEYLQSRTTAAFVEIGRKPDWPSDWIFQTGVRFHIYVVNLTEPERSIWKEETFQFSCEETDRGWHAIVSYLTLFEERFFDSRSGDLLLRAAVFPAGTAVMSRSLRTPCPPSPPLARGVLPAKAAGGDEASAPPPSGKDGAETPQDASPAPPQTGLIDERMVKDEDQPPELGPVITSQAAPAAAPAPPASPLASLLATLPASSCLGRAGRGYMGLRNHGATCYMNALLQSLYYIGKFRQAVYALTFDTRAISGSRSIEVLEGRCKRRKRRAGSSSRADGDADRQGMQIEQEENQEKEEDMESSCDLQVEGQSGSRGAKTTCRDPSAGTRGGASFDASFSPSEHPLTSFLLNSDDEEDDFADWDERDMRDLLLEEEQEQRRPPSISLALQNLFFRLYTSTEPVACRELIRSFGWDAADAFTQQDTHELLKLLLDKVEEQMQGTPAEGSVKKMFEGEMETYIECIEVDYKSVRKETYEDLNLDVKGCAGIEESLRRLVQPEILEGENMYDAEAFGKQRARKGVRFLRFPPVCIFLLKRFDFDYERMDTVKVFSSFEFQRELDLNEFCPGAGVYELHAVSVHQGDVNSGHYYCFLRPPPRTQWVRFDDDKVYPVSEYAAIGDNFGGIEEDPCNYLAGRVPRVRQKVYNAYILVYVKKSLANQLLADCNPMKVNPQVVTRCRTEELLMKLRNRIRRVLEQRIKVKVYHPLQFLNRRFVDLPLATLPPLLELKSSRSVGILPIHEQITTRLFAKLYGAGESEGGRAAPPVAFLLFGMDFTTDDARFSTLEISENPTLGELFRAKMLNARGSRQFPGGSANANYPCSRFDACLYLLAVPETNAVVRSAPDHDEFCRRHQLIFLKYFDIFTANKGLGDARELEDATPGERPEEREAAEVVPEALRDANVICLDVLLVPSGWKLVCLQPHMYRRLLRCMEDGLVRPYMKDALRRYVASLGSLPPLFAVSASASASLFFPSAKGATDVDLSSSQSCSLAVCAAARGAGVSASLCGPVFLSAHGGVASAAGASREQAPDLPRDSALALTLALEIEFQDLKNPTSLTLSYKKTFSQEKIFPGDIFVFNIDAPESMRRRFQEIRRLAEVTGSEKEPTTTEEFGLSPSSVDGHDLLAQVYLEGKGLSNVPALLPQSLLSSVSVSASLVVSSPQTEHLLAEDSKRSSTASPGHMSGVSLSPSSPSSLPSAASLSSSPAGSAPTGAAAEAISTAARAALGDAGEKKGAGAGGEAASPDSRGDEETGAEGEPRGGKLPQARARQAAAAKGAEAAAEGDASAAAADPGASRHGETPDAESGRQGSLHGAAGAGGESRLQASPSSASLAEGEEGREGRASLLASSHPSLQAGGGGTGAEFGLLPFLPASRGGFIPSGPPEMPVLPSPDFHHYSLNKANRFTFQFRLYDPLEMLNRPMNCCGLLLEDYPRPSALPSFASGSSLPSVPRSQGSSMDTMTSFTLVSTSPSSSASAATEPFLPLAGKSGNALVLPAGAPSPLGSGAVAAGLQRSGSGVSGGGRDEGDGEGGEGDEDEDPWIHVPKGQPVAAKCVEVDVRVACNQVIRYVAWHMGVDPSRLFLFPEPPLLADASFEPVSLDSLVCAAAPANHAAGESAGARRADALSAAAATRRLSVNEVFSRLEKKALVCSGSRLGRRRPRGVGSGFGGPYSASPGTAGSRSRVFHLAVLPRHYSLCTRVIDPHALTLVQLDRVKRLVAAPAPRGAQASAPPEAALHDPLFHYVVLVFNRRAESLGCVEGVLPSRCPFSSRPLTVKDLIHTLLARMPPALRAQLADERRRATATGEPVPAGAAAPDSSRISDAALASSLRLVSSSAASLQELEKTHTVQSLPLYSTFASSLSLGGRQQRLAAGEGALTTQNLFAVPLRLELDWTPEEKDAIESGELKVLQVVHQTPTEREYFGYPFEILVRPNDTLSEIKRKVKEKLVLPKALWSNWTFFQYADCNRSWKGPNDRLDWQKYESVTLIAEHPAPYSKMRSQTAMRIA</sequence>
<feature type="compositionally biased region" description="Low complexity" evidence="1">
    <location>
        <begin position="200"/>
        <end position="210"/>
    </location>
</feature>
<dbReference type="PROSITE" id="PS50235">
    <property type="entry name" value="USP_3"/>
    <property type="match status" value="1"/>
</dbReference>
<dbReference type="GO" id="GO:0004843">
    <property type="term" value="F:cysteine-type deubiquitinase activity"/>
    <property type="evidence" value="ECO:0007669"/>
    <property type="project" value="InterPro"/>
</dbReference>
<feature type="region of interest" description="Disordered" evidence="1">
    <location>
        <begin position="1646"/>
        <end position="1759"/>
    </location>
</feature>
<name>A0A2A9M0J5_BESBE</name>
<feature type="compositionally biased region" description="Acidic residues" evidence="1">
    <location>
        <begin position="1943"/>
        <end position="1955"/>
    </location>
</feature>
<dbReference type="OrthoDB" id="289038at2759"/>
<dbReference type="GO" id="GO:0031647">
    <property type="term" value="P:regulation of protein stability"/>
    <property type="evidence" value="ECO:0007669"/>
    <property type="project" value="TreeGrafter"/>
</dbReference>
<dbReference type="InterPro" id="IPR028889">
    <property type="entry name" value="USP"/>
</dbReference>
<gene>
    <name evidence="3" type="ORF">BESB_020590</name>
</gene>
<dbReference type="Gene3D" id="3.90.70.10">
    <property type="entry name" value="Cysteine proteinases"/>
    <property type="match status" value="2"/>
</dbReference>
<feature type="region of interest" description="Disordered" evidence="1">
    <location>
        <begin position="187"/>
        <end position="334"/>
    </location>
</feature>
<organism evidence="3 4">
    <name type="scientific">Besnoitia besnoiti</name>
    <name type="common">Apicomplexan protozoan</name>
    <dbReference type="NCBI Taxonomy" id="94643"/>
    <lineage>
        <taxon>Eukaryota</taxon>
        <taxon>Sar</taxon>
        <taxon>Alveolata</taxon>
        <taxon>Apicomplexa</taxon>
        <taxon>Conoidasida</taxon>
        <taxon>Coccidia</taxon>
        <taxon>Eucoccidiorida</taxon>
        <taxon>Eimeriorina</taxon>
        <taxon>Sarcocystidae</taxon>
        <taxon>Besnoitia</taxon>
    </lineage>
</organism>
<feature type="region of interest" description="Disordered" evidence="1">
    <location>
        <begin position="522"/>
        <end position="609"/>
    </location>
</feature>
<dbReference type="InterPro" id="IPR001394">
    <property type="entry name" value="Peptidase_C19_UCH"/>
</dbReference>
<dbReference type="InterPro" id="IPR038765">
    <property type="entry name" value="Papain-like_cys_pep_sf"/>
</dbReference>
<feature type="compositionally biased region" description="Low complexity" evidence="1">
    <location>
        <begin position="1603"/>
        <end position="1628"/>
    </location>
</feature>
<dbReference type="GO" id="GO:0016579">
    <property type="term" value="P:protein deubiquitination"/>
    <property type="evidence" value="ECO:0007669"/>
    <property type="project" value="InterPro"/>
</dbReference>
<feature type="region of interest" description="Disordered" evidence="1">
    <location>
        <begin position="1577"/>
        <end position="1628"/>
    </location>
</feature>
<dbReference type="KEGG" id="bbes:BESB_020590"/>
<feature type="compositionally biased region" description="Acidic residues" evidence="1">
    <location>
        <begin position="708"/>
        <end position="721"/>
    </location>
</feature>
<feature type="region of interest" description="Disordered" evidence="1">
    <location>
        <begin position="2214"/>
        <end position="2233"/>
    </location>
</feature>
<dbReference type="RefSeq" id="XP_029216127.1">
    <property type="nucleotide sequence ID" value="XM_029360768.1"/>
</dbReference>
<evidence type="ECO:0000259" key="2">
    <source>
        <dbReference type="PROSITE" id="PS50235"/>
    </source>
</evidence>
<dbReference type="Proteomes" id="UP000224006">
    <property type="component" value="Chromosome XI"/>
</dbReference>
<dbReference type="InterPro" id="IPR050164">
    <property type="entry name" value="Peptidase_C19"/>
</dbReference>
<feature type="region of interest" description="Disordered" evidence="1">
    <location>
        <begin position="1"/>
        <end position="155"/>
    </location>
</feature>
<feature type="compositionally biased region" description="Basic and acidic residues" evidence="1">
    <location>
        <begin position="1663"/>
        <end position="1677"/>
    </location>
</feature>
<dbReference type="Pfam" id="PF00443">
    <property type="entry name" value="UCH"/>
    <property type="match status" value="1"/>
</dbReference>
<dbReference type="InterPro" id="IPR018200">
    <property type="entry name" value="USP_CS"/>
</dbReference>
<feature type="region of interest" description="Disordered" evidence="1">
    <location>
        <begin position="682"/>
        <end position="758"/>
    </location>
</feature>
<dbReference type="GO" id="GO:0005634">
    <property type="term" value="C:nucleus"/>
    <property type="evidence" value="ECO:0007669"/>
    <property type="project" value="TreeGrafter"/>
</dbReference>
<dbReference type="EMBL" id="NWUJ01000012">
    <property type="protein sequence ID" value="PFH32118.1"/>
    <property type="molecule type" value="Genomic_DNA"/>
</dbReference>
<protein>
    <recommendedName>
        <fullName evidence="2">USP domain-containing protein</fullName>
    </recommendedName>
</protein>
<feature type="compositionally biased region" description="Low complexity" evidence="1">
    <location>
        <begin position="1681"/>
        <end position="1710"/>
    </location>
</feature>
<feature type="compositionally biased region" description="Basic and acidic residues" evidence="1">
    <location>
        <begin position="1"/>
        <end position="10"/>
    </location>
</feature>